<dbReference type="EMBL" id="CP113257">
    <property type="protein sequence ID" value="WAE54723.1"/>
    <property type="molecule type" value="Genomic_DNA"/>
</dbReference>
<evidence type="ECO:0000313" key="2">
    <source>
        <dbReference type="EMBL" id="WAE54723.1"/>
    </source>
</evidence>
<feature type="transmembrane region" description="Helical" evidence="1">
    <location>
        <begin position="12"/>
        <end position="36"/>
    </location>
</feature>
<sequence>MQAKKLYGPVKMLSFVVLLLMLGAMLYAFSITLIHWTGINV</sequence>
<organism evidence="2 3">
    <name type="scientific">Stutzerimonas frequens</name>
    <dbReference type="NCBI Taxonomy" id="2968969"/>
    <lineage>
        <taxon>Bacteria</taxon>
        <taxon>Pseudomonadati</taxon>
        <taxon>Pseudomonadota</taxon>
        <taxon>Gammaproteobacteria</taxon>
        <taxon>Pseudomonadales</taxon>
        <taxon>Pseudomonadaceae</taxon>
        <taxon>Stutzerimonas</taxon>
    </lineage>
</organism>
<keyword evidence="1" id="KW-1133">Transmembrane helix</keyword>
<keyword evidence="1" id="KW-0472">Membrane</keyword>
<evidence type="ECO:0000313" key="3">
    <source>
        <dbReference type="Proteomes" id="UP001164632"/>
    </source>
</evidence>
<gene>
    <name evidence="2" type="ORF">OSV15_11410</name>
</gene>
<reference evidence="2" key="1">
    <citation type="submission" date="2022-11" db="EMBL/GenBank/DDBJ databases">
        <title>Genomic of Pseudomonas TF18.</title>
        <authorList>
            <person name="Liu T."/>
        </authorList>
    </citation>
    <scope>NUCLEOTIDE SEQUENCE</scope>
    <source>
        <strain evidence="2">TF18</strain>
    </source>
</reference>
<dbReference type="AlphaFoldDB" id="A0AA47E5V4"/>
<evidence type="ECO:0000256" key="1">
    <source>
        <dbReference type="SAM" id="Phobius"/>
    </source>
</evidence>
<protein>
    <submittedName>
        <fullName evidence="2">Uncharacterized protein</fullName>
    </submittedName>
</protein>
<accession>A0AA47E5V4</accession>
<dbReference type="Proteomes" id="UP001164632">
    <property type="component" value="Chromosome"/>
</dbReference>
<proteinExistence type="predicted"/>
<name>A0AA47E5V4_9GAMM</name>
<dbReference type="RefSeq" id="WP_256359767.1">
    <property type="nucleotide sequence ID" value="NZ_CP029772.1"/>
</dbReference>
<keyword evidence="1" id="KW-0812">Transmembrane</keyword>